<organism evidence="1 2">
    <name type="scientific">Mycetomoellerius zeteki</name>
    <dbReference type="NCBI Taxonomy" id="64791"/>
    <lineage>
        <taxon>Eukaryota</taxon>
        <taxon>Metazoa</taxon>
        <taxon>Ecdysozoa</taxon>
        <taxon>Arthropoda</taxon>
        <taxon>Hexapoda</taxon>
        <taxon>Insecta</taxon>
        <taxon>Pterygota</taxon>
        <taxon>Neoptera</taxon>
        <taxon>Endopterygota</taxon>
        <taxon>Hymenoptera</taxon>
        <taxon>Apocrita</taxon>
        <taxon>Aculeata</taxon>
        <taxon>Formicoidea</taxon>
        <taxon>Formicidae</taxon>
        <taxon>Myrmicinae</taxon>
        <taxon>Mycetomoellerius</taxon>
    </lineage>
</organism>
<sequence length="301" mass="36099">MLDYVRWIFSLDFYTPRYLIMRELVMDKMRVGWGIRARRYEEKIKKGLTGRYRRERERYYNRNEWGIEAPEVMENGTVSLEKELINKEKDVQIQWENSRLEKARYNEKYEEIRNKERGPMYLKEERLELIRKGDEVRALASLKCRNMEEANKYWLAGDEDKTKYVFCGKGRDNIVHYVGECEEVSGRFKELGEGNEKVIDRLRGKKLDDCKGKIIKKLWKDKEIILRVRPLNTCSAQKPVPHNDRDCCGRNQNVINDVINHDRVELTTHMIRRWVVSSSAIVVRHFKQTFCFFPSIIRFSI</sequence>
<dbReference type="EMBL" id="KQ982706">
    <property type="protein sequence ID" value="KYQ51844.1"/>
    <property type="molecule type" value="Genomic_DNA"/>
</dbReference>
<proteinExistence type="predicted"/>
<dbReference type="AlphaFoldDB" id="A0A151WVE0"/>
<accession>A0A151WVE0</accession>
<gene>
    <name evidence="1" type="ORF">ALC60_09045</name>
</gene>
<evidence type="ECO:0000313" key="2">
    <source>
        <dbReference type="Proteomes" id="UP000075809"/>
    </source>
</evidence>
<dbReference type="STRING" id="64791.A0A151WVE0"/>
<protein>
    <submittedName>
        <fullName evidence="1">Uncharacterized protein</fullName>
    </submittedName>
</protein>
<dbReference type="Proteomes" id="UP000075809">
    <property type="component" value="Unassembled WGS sequence"/>
</dbReference>
<reference evidence="1 2" key="1">
    <citation type="submission" date="2015-09" db="EMBL/GenBank/DDBJ databases">
        <title>Trachymyrmex zeteki WGS genome.</title>
        <authorList>
            <person name="Nygaard S."/>
            <person name="Hu H."/>
            <person name="Boomsma J."/>
            <person name="Zhang G."/>
        </authorList>
    </citation>
    <scope>NUCLEOTIDE SEQUENCE [LARGE SCALE GENOMIC DNA]</scope>
    <source>
        <strain evidence="1">Tzet28-1</strain>
        <tissue evidence="1">Whole body</tissue>
    </source>
</reference>
<keyword evidence="2" id="KW-1185">Reference proteome</keyword>
<name>A0A151WVE0_9HYME</name>
<evidence type="ECO:0000313" key="1">
    <source>
        <dbReference type="EMBL" id="KYQ51844.1"/>
    </source>
</evidence>